<protein>
    <submittedName>
        <fullName evidence="2">HDIG domain-containing protein</fullName>
    </submittedName>
</protein>
<dbReference type="SMART" id="SM00471">
    <property type="entry name" value="HDc"/>
    <property type="match status" value="1"/>
</dbReference>
<reference evidence="3" key="1">
    <citation type="submission" date="2016-11" db="EMBL/GenBank/DDBJ databases">
        <authorList>
            <person name="Varghese N."/>
            <person name="Submissions S."/>
        </authorList>
    </citation>
    <scope>NUCLEOTIDE SEQUENCE [LARGE SCALE GENOMIC DNA]</scope>
    <source>
        <strain evidence="3">DSM 11792</strain>
    </source>
</reference>
<gene>
    <name evidence="2" type="ORF">SAMN02745218_01162</name>
</gene>
<dbReference type="PANTHER" id="PTHR43155">
    <property type="entry name" value="CYCLIC DI-GMP PHOSPHODIESTERASE PA4108-RELATED"/>
    <property type="match status" value="1"/>
</dbReference>
<dbReference type="PROSITE" id="PS51832">
    <property type="entry name" value="HD_GYP"/>
    <property type="match status" value="1"/>
</dbReference>
<dbReference type="EMBL" id="FQUW01000012">
    <property type="protein sequence ID" value="SHE96676.1"/>
    <property type="molecule type" value="Genomic_DNA"/>
</dbReference>
<dbReference type="Proteomes" id="UP000184196">
    <property type="component" value="Unassembled WGS sequence"/>
</dbReference>
<dbReference type="RefSeq" id="WP_073164013.1">
    <property type="nucleotide sequence ID" value="NZ_FQUW01000012.1"/>
</dbReference>
<dbReference type="PANTHER" id="PTHR43155:SF2">
    <property type="entry name" value="CYCLIC DI-GMP PHOSPHODIESTERASE PA4108"/>
    <property type="match status" value="1"/>
</dbReference>
<organism evidence="2 3">
    <name type="scientific">Desulfofundulus australicus DSM 11792</name>
    <dbReference type="NCBI Taxonomy" id="1121425"/>
    <lineage>
        <taxon>Bacteria</taxon>
        <taxon>Bacillati</taxon>
        <taxon>Bacillota</taxon>
        <taxon>Clostridia</taxon>
        <taxon>Eubacteriales</taxon>
        <taxon>Peptococcaceae</taxon>
        <taxon>Desulfofundulus</taxon>
    </lineage>
</organism>
<dbReference type="Gene3D" id="1.10.3210.10">
    <property type="entry name" value="Hypothetical protein af1432"/>
    <property type="match status" value="1"/>
</dbReference>
<dbReference type="InterPro" id="IPR006675">
    <property type="entry name" value="HDIG_dom"/>
</dbReference>
<evidence type="ECO:0000259" key="1">
    <source>
        <dbReference type="PROSITE" id="PS51832"/>
    </source>
</evidence>
<dbReference type="OrthoDB" id="9798833at2"/>
<feature type="domain" description="HD-GYP" evidence="1">
    <location>
        <begin position="16"/>
        <end position="212"/>
    </location>
</feature>
<accession>A0A1M4XTK2</accession>
<evidence type="ECO:0000313" key="2">
    <source>
        <dbReference type="EMBL" id="SHE96676.1"/>
    </source>
</evidence>
<proteinExistence type="predicted"/>
<dbReference type="InterPro" id="IPR003607">
    <property type="entry name" value="HD/PDEase_dom"/>
</dbReference>
<dbReference type="Pfam" id="PF13487">
    <property type="entry name" value="HD_5"/>
    <property type="match status" value="1"/>
</dbReference>
<evidence type="ECO:0000313" key="3">
    <source>
        <dbReference type="Proteomes" id="UP000184196"/>
    </source>
</evidence>
<sequence>MRALILYRPGLPGWLSEMLKYQGPSRLAMEILAWHETLYYHAVTTAMYAEAVGRALGLQEEELEWLTQAAFFHDCGKISWPLVLADRERLDTEDRKLVNVHPIAGAYYLRQYWPEVPKLVCRIVKEHHERSDGSGYPNGLRNGEIHPLSMIVAAVEVYTALLEHRSYRDRGFMKVEALAELERQGFPENVIQVLAAVENDVTMGKMFGVKNLAGK</sequence>
<dbReference type="InterPro" id="IPR037522">
    <property type="entry name" value="HD_GYP_dom"/>
</dbReference>
<dbReference type="CDD" id="cd00077">
    <property type="entry name" value="HDc"/>
    <property type="match status" value="1"/>
</dbReference>
<dbReference type="NCBIfam" id="TIGR00277">
    <property type="entry name" value="HDIG"/>
    <property type="match status" value="1"/>
</dbReference>
<dbReference type="AlphaFoldDB" id="A0A1M4XTK2"/>
<name>A0A1M4XTK2_9FIRM</name>
<dbReference type="SUPFAM" id="SSF109604">
    <property type="entry name" value="HD-domain/PDEase-like"/>
    <property type="match status" value="1"/>
</dbReference>
<keyword evidence="3" id="KW-1185">Reference proteome</keyword>